<keyword evidence="1" id="KW-0413">Isomerase</keyword>
<dbReference type="Gene3D" id="3.30.1240.10">
    <property type="match status" value="1"/>
</dbReference>
<dbReference type="GO" id="GO:0016791">
    <property type="term" value="F:phosphatase activity"/>
    <property type="evidence" value="ECO:0007669"/>
    <property type="project" value="UniProtKB-ARBA"/>
</dbReference>
<dbReference type="AlphaFoldDB" id="A0A1I4H760"/>
<dbReference type="InterPro" id="IPR036412">
    <property type="entry name" value="HAD-like_sf"/>
</dbReference>
<evidence type="ECO:0000313" key="2">
    <source>
        <dbReference type="Proteomes" id="UP000181969"/>
    </source>
</evidence>
<dbReference type="Pfam" id="PF08282">
    <property type="entry name" value="Hydrolase_3"/>
    <property type="match status" value="1"/>
</dbReference>
<dbReference type="NCBIfam" id="TIGR00099">
    <property type="entry name" value="Cof-subfamily"/>
    <property type="match status" value="1"/>
</dbReference>
<dbReference type="GO" id="GO:0016853">
    <property type="term" value="F:isomerase activity"/>
    <property type="evidence" value="ECO:0007669"/>
    <property type="project" value="UniProtKB-KW"/>
</dbReference>
<dbReference type="Gene3D" id="3.40.50.1000">
    <property type="entry name" value="HAD superfamily/HAD-like"/>
    <property type="match status" value="1"/>
</dbReference>
<reference evidence="1 2" key="1">
    <citation type="submission" date="2016-10" db="EMBL/GenBank/DDBJ databases">
        <authorList>
            <person name="de Groot N.N."/>
        </authorList>
    </citation>
    <scope>NUCLEOTIDE SEQUENCE [LARGE SCALE GENOMIC DNA]</scope>
    <source>
        <strain evidence="1 2">M79</strain>
    </source>
</reference>
<dbReference type="PANTHER" id="PTHR10000:SF25">
    <property type="entry name" value="PHOSPHATASE YKRA-RELATED"/>
    <property type="match status" value="1"/>
</dbReference>
<evidence type="ECO:0000313" key="1">
    <source>
        <dbReference type="EMBL" id="SFL38015.1"/>
    </source>
</evidence>
<dbReference type="SUPFAM" id="SSF56784">
    <property type="entry name" value="HAD-like"/>
    <property type="match status" value="1"/>
</dbReference>
<organism evidence="1 2">
    <name type="scientific">Lactococcus garvieae</name>
    <dbReference type="NCBI Taxonomy" id="1363"/>
    <lineage>
        <taxon>Bacteria</taxon>
        <taxon>Bacillati</taxon>
        <taxon>Bacillota</taxon>
        <taxon>Bacilli</taxon>
        <taxon>Lactobacillales</taxon>
        <taxon>Streptococcaceae</taxon>
        <taxon>Lactococcus</taxon>
    </lineage>
</organism>
<proteinExistence type="predicted"/>
<dbReference type="GeneID" id="61074603"/>
<dbReference type="GO" id="GO:0000287">
    <property type="term" value="F:magnesium ion binding"/>
    <property type="evidence" value="ECO:0007669"/>
    <property type="project" value="TreeGrafter"/>
</dbReference>
<sequence length="267" mass="30505">MKDLIERASKIKIIFFDIDDTLRDLKTGYIPENLPFIFETLRQKGIKTGIATGRNYYNVLPEIRNLNPDFFVTINGALVQNQAQEIIYKNPLDKETVDEIVSWLKSEGAEYLFVGNENLKASKWKGLTERVIPDDYGELEVNPDYYKTHDVFQLLTISEHDQELRLPQRLAQQVRMVRWHPNSSDIVPVLGSKANGCMKVLEYLGLSPENMMNFGDELNDKELFDLAGLSVAMKISHPVILEKADYVTDTVQNDGVLKALRALQLID</sequence>
<dbReference type="NCBIfam" id="TIGR01484">
    <property type="entry name" value="HAD-SF-IIB"/>
    <property type="match status" value="1"/>
</dbReference>
<dbReference type="SFLD" id="SFLDS00003">
    <property type="entry name" value="Haloacid_Dehalogenase"/>
    <property type="match status" value="1"/>
</dbReference>
<dbReference type="InterPro" id="IPR006379">
    <property type="entry name" value="HAD-SF_hydro_IIB"/>
</dbReference>
<name>A0A1I4H760_9LACT</name>
<gene>
    <name evidence="1" type="ORF">SAMN05216438_10766</name>
</gene>
<dbReference type="InterPro" id="IPR023214">
    <property type="entry name" value="HAD_sf"/>
</dbReference>
<dbReference type="GO" id="GO:0005829">
    <property type="term" value="C:cytosol"/>
    <property type="evidence" value="ECO:0007669"/>
    <property type="project" value="TreeGrafter"/>
</dbReference>
<dbReference type="RefSeq" id="WP_042218861.1">
    <property type="nucleotide sequence ID" value="NZ_CAXVJC010000005.1"/>
</dbReference>
<protein>
    <submittedName>
        <fullName evidence="1">Peptidyl-prolyl cis-trans isomerase B (Cyclophilin B)</fullName>
    </submittedName>
</protein>
<accession>A0A1I4H760</accession>
<dbReference type="Proteomes" id="UP000181969">
    <property type="component" value="Unassembled WGS sequence"/>
</dbReference>
<dbReference type="SFLD" id="SFLDG01140">
    <property type="entry name" value="C2.B:_Phosphomannomutase_and_P"/>
    <property type="match status" value="1"/>
</dbReference>
<dbReference type="InterPro" id="IPR000150">
    <property type="entry name" value="Cof"/>
</dbReference>
<dbReference type="PANTHER" id="PTHR10000">
    <property type="entry name" value="PHOSPHOSERINE PHOSPHATASE"/>
    <property type="match status" value="1"/>
</dbReference>
<dbReference type="EMBL" id="FOTJ01000007">
    <property type="protein sequence ID" value="SFL38015.1"/>
    <property type="molecule type" value="Genomic_DNA"/>
</dbReference>
<dbReference type="OrthoDB" id="9807797at2"/>